<sequence>MQLKSLRMFLAVCDSGSFGAAAQQLHTVQSNVTAHVKKLEDEAGVQLLERSAPVHATPAGRLLEQYARRMLADHDEALALLQGSARAAGALRIGSMETTAALRLPPLLARLHQARPGLDLELRTATTAELLADLLAGRLDCAFVSGMPPQSRLQGWKVFEEELVLVTAFALPRFPDAAQLSAVPFLAFRQGCSYRQRIELLLAARGVAARIMEMGSLDAILGCVAAGMGYGLLPRSVVQAQQHRFGVHITALPGALAQEVARVETWFVVPARQGWSPALHACVEVLGIEGVQGEEALGMEAVPAASA</sequence>
<evidence type="ECO:0000313" key="6">
    <source>
        <dbReference type="EMBL" id="SDY27600.1"/>
    </source>
</evidence>
<dbReference type="EMBL" id="FNPE01000003">
    <property type="protein sequence ID" value="SDY27600.1"/>
    <property type="molecule type" value="Genomic_DNA"/>
</dbReference>
<dbReference type="GO" id="GO:0000976">
    <property type="term" value="F:transcription cis-regulatory region binding"/>
    <property type="evidence" value="ECO:0007669"/>
    <property type="project" value="TreeGrafter"/>
</dbReference>
<dbReference type="Proteomes" id="UP000183417">
    <property type="component" value="Unassembled WGS sequence"/>
</dbReference>
<feature type="domain" description="HTH lysR-type" evidence="5">
    <location>
        <begin position="1"/>
        <end position="57"/>
    </location>
</feature>
<evidence type="ECO:0000256" key="4">
    <source>
        <dbReference type="ARBA" id="ARBA00023163"/>
    </source>
</evidence>
<keyword evidence="3 6" id="KW-0238">DNA-binding</keyword>
<evidence type="ECO:0000259" key="5">
    <source>
        <dbReference type="PROSITE" id="PS50931"/>
    </source>
</evidence>
<dbReference type="PANTHER" id="PTHR30126">
    <property type="entry name" value="HTH-TYPE TRANSCRIPTIONAL REGULATOR"/>
    <property type="match status" value="1"/>
</dbReference>
<protein>
    <submittedName>
        <fullName evidence="6">DNA-binding transcriptional regulator, LysR family</fullName>
    </submittedName>
</protein>
<dbReference type="Pfam" id="PF03466">
    <property type="entry name" value="LysR_substrate"/>
    <property type="match status" value="1"/>
</dbReference>
<organism evidence="6 7">
    <name type="scientific">Delftia lacustris</name>
    <dbReference type="NCBI Taxonomy" id="558537"/>
    <lineage>
        <taxon>Bacteria</taxon>
        <taxon>Pseudomonadati</taxon>
        <taxon>Pseudomonadota</taxon>
        <taxon>Betaproteobacteria</taxon>
        <taxon>Burkholderiales</taxon>
        <taxon>Comamonadaceae</taxon>
        <taxon>Delftia</taxon>
    </lineage>
</organism>
<dbReference type="GO" id="GO:0003700">
    <property type="term" value="F:DNA-binding transcription factor activity"/>
    <property type="evidence" value="ECO:0007669"/>
    <property type="project" value="InterPro"/>
</dbReference>
<dbReference type="InterPro" id="IPR036390">
    <property type="entry name" value="WH_DNA-bd_sf"/>
</dbReference>
<dbReference type="RefSeq" id="WP_074921248.1">
    <property type="nucleotide sequence ID" value="NZ_CP141274.1"/>
</dbReference>
<dbReference type="PROSITE" id="PS50931">
    <property type="entry name" value="HTH_LYSR"/>
    <property type="match status" value="1"/>
</dbReference>
<evidence type="ECO:0000313" key="7">
    <source>
        <dbReference type="Proteomes" id="UP000183417"/>
    </source>
</evidence>
<dbReference type="Gene3D" id="1.10.10.10">
    <property type="entry name" value="Winged helix-like DNA-binding domain superfamily/Winged helix DNA-binding domain"/>
    <property type="match status" value="1"/>
</dbReference>
<dbReference type="InterPro" id="IPR000847">
    <property type="entry name" value="LysR_HTH_N"/>
</dbReference>
<proteinExistence type="inferred from homology"/>
<keyword evidence="4" id="KW-0804">Transcription</keyword>
<reference evidence="6 7" key="1">
    <citation type="submission" date="2016-10" db="EMBL/GenBank/DDBJ databases">
        <authorList>
            <person name="de Groot N.N."/>
        </authorList>
    </citation>
    <scope>NUCLEOTIDE SEQUENCE [LARGE SCALE GENOMIC DNA]</scope>
    <source>
        <strain evidence="6 7">LMG 24775</strain>
    </source>
</reference>
<name>A0A1H3IIS5_9BURK</name>
<dbReference type="AlphaFoldDB" id="A0A1H3IIS5"/>
<evidence type="ECO:0000256" key="3">
    <source>
        <dbReference type="ARBA" id="ARBA00023125"/>
    </source>
</evidence>
<comment type="similarity">
    <text evidence="1">Belongs to the LysR transcriptional regulatory family.</text>
</comment>
<dbReference type="PANTHER" id="PTHR30126:SF40">
    <property type="entry name" value="HTH-TYPE TRANSCRIPTIONAL REGULATOR GLTR"/>
    <property type="match status" value="1"/>
</dbReference>
<dbReference type="SUPFAM" id="SSF46785">
    <property type="entry name" value="Winged helix' DNA-binding domain"/>
    <property type="match status" value="1"/>
</dbReference>
<dbReference type="SUPFAM" id="SSF53850">
    <property type="entry name" value="Periplasmic binding protein-like II"/>
    <property type="match status" value="1"/>
</dbReference>
<evidence type="ECO:0000256" key="2">
    <source>
        <dbReference type="ARBA" id="ARBA00023015"/>
    </source>
</evidence>
<dbReference type="InterPro" id="IPR036388">
    <property type="entry name" value="WH-like_DNA-bd_sf"/>
</dbReference>
<dbReference type="FunFam" id="1.10.10.10:FF:000001">
    <property type="entry name" value="LysR family transcriptional regulator"/>
    <property type="match status" value="1"/>
</dbReference>
<dbReference type="GeneID" id="94689579"/>
<dbReference type="Gene3D" id="3.40.190.10">
    <property type="entry name" value="Periplasmic binding protein-like II"/>
    <property type="match status" value="2"/>
</dbReference>
<dbReference type="PRINTS" id="PR00039">
    <property type="entry name" value="HTHLYSR"/>
</dbReference>
<dbReference type="Pfam" id="PF00126">
    <property type="entry name" value="HTH_1"/>
    <property type="match status" value="1"/>
</dbReference>
<accession>A0A1H3IIS5</accession>
<dbReference type="InterPro" id="IPR005119">
    <property type="entry name" value="LysR_subst-bd"/>
</dbReference>
<keyword evidence="2" id="KW-0805">Transcription regulation</keyword>
<gene>
    <name evidence="6" type="ORF">SAMN05421547_103342</name>
</gene>
<evidence type="ECO:0000256" key="1">
    <source>
        <dbReference type="ARBA" id="ARBA00009437"/>
    </source>
</evidence>